<keyword evidence="2" id="KW-1185">Reference proteome</keyword>
<dbReference type="Proteomes" id="UP000614714">
    <property type="component" value="Unassembled WGS sequence"/>
</dbReference>
<evidence type="ECO:0000313" key="1">
    <source>
        <dbReference type="EMBL" id="MBJ6751379.1"/>
    </source>
</evidence>
<dbReference type="EMBL" id="JAEMHL010000007">
    <property type="protein sequence ID" value="MBJ6751379.1"/>
    <property type="molecule type" value="Genomic_DNA"/>
</dbReference>
<gene>
    <name evidence="1" type="ORF">JFN91_14265</name>
</gene>
<protein>
    <submittedName>
        <fullName evidence="1">Uncharacterized protein</fullName>
    </submittedName>
</protein>
<reference evidence="1 2" key="1">
    <citation type="submission" date="2020-12" db="EMBL/GenBank/DDBJ databases">
        <title>Geomonas sp. Red421, isolated from paddy soil.</title>
        <authorList>
            <person name="Xu Z."/>
            <person name="Zhang Z."/>
            <person name="Masuda Y."/>
            <person name="Itoh H."/>
            <person name="Senoo K."/>
        </authorList>
    </citation>
    <scope>NUCLEOTIDE SEQUENCE [LARGE SCALE GENOMIC DNA]</scope>
    <source>
        <strain evidence="1 2">Red421</strain>
    </source>
</reference>
<dbReference type="RefSeq" id="WP_199389854.1">
    <property type="nucleotide sequence ID" value="NZ_JAEMHL010000007.1"/>
</dbReference>
<comment type="caution">
    <text evidence="1">The sequence shown here is derived from an EMBL/GenBank/DDBJ whole genome shotgun (WGS) entry which is preliminary data.</text>
</comment>
<name>A0ABS0YGW8_9BACT</name>
<evidence type="ECO:0000313" key="2">
    <source>
        <dbReference type="Proteomes" id="UP000614714"/>
    </source>
</evidence>
<organism evidence="1 2">
    <name type="scientific">Geomonas anaerohicana</name>
    <dbReference type="NCBI Taxonomy" id="2798583"/>
    <lineage>
        <taxon>Bacteria</taxon>
        <taxon>Pseudomonadati</taxon>
        <taxon>Thermodesulfobacteriota</taxon>
        <taxon>Desulfuromonadia</taxon>
        <taxon>Geobacterales</taxon>
        <taxon>Geobacteraceae</taxon>
        <taxon>Geomonas</taxon>
    </lineage>
</organism>
<proteinExistence type="predicted"/>
<sequence length="96" mass="11029">MGAIIDTLLIGKDGIQTISKRYPHCVVSKVADSQQQHQKYRIIIPGHELEEEYYNFLVDSRMALASSNFRMRMQSDARFKEKMIVRANAVEDGIPE</sequence>
<accession>A0ABS0YGW8</accession>